<accession>A0A8J6FMR5</accession>
<dbReference type="Proteomes" id="UP000770717">
    <property type="component" value="Unassembled WGS sequence"/>
</dbReference>
<comment type="caution">
    <text evidence="1">The sequence shown here is derived from an EMBL/GenBank/DDBJ whole genome shotgun (WGS) entry which is preliminary data.</text>
</comment>
<reference evidence="1" key="1">
    <citation type="thesis" date="2020" institute="ProQuest LLC" country="789 East Eisenhower Parkway, Ann Arbor, MI, USA">
        <title>Comparative Genomics and Chromosome Evolution.</title>
        <authorList>
            <person name="Mudd A.B."/>
        </authorList>
    </citation>
    <scope>NUCLEOTIDE SEQUENCE</scope>
    <source>
        <strain evidence="1">HN-11 Male</strain>
        <tissue evidence="1">Kidney and liver</tissue>
    </source>
</reference>
<dbReference type="AlphaFoldDB" id="A0A8J6FMR5"/>
<gene>
    <name evidence="1" type="ORF">GDO78_005871</name>
</gene>
<name>A0A8J6FMR5_ELECQ</name>
<sequence length="86" mass="10240">MMMNTSSHVLQCCVTDTSKLNECVCSDFVYFFFHFVLFSHDYFRVVLQYFSSRVNGTTQYYETGSSNSAMFQFISKRFKIVFFFYS</sequence>
<evidence type="ECO:0000313" key="2">
    <source>
        <dbReference type="Proteomes" id="UP000770717"/>
    </source>
</evidence>
<keyword evidence="2" id="KW-1185">Reference proteome</keyword>
<dbReference type="EMBL" id="WNTK01000002">
    <property type="protein sequence ID" value="KAG9490216.1"/>
    <property type="molecule type" value="Genomic_DNA"/>
</dbReference>
<organism evidence="1 2">
    <name type="scientific">Eleutherodactylus coqui</name>
    <name type="common">Puerto Rican coqui</name>
    <dbReference type="NCBI Taxonomy" id="57060"/>
    <lineage>
        <taxon>Eukaryota</taxon>
        <taxon>Metazoa</taxon>
        <taxon>Chordata</taxon>
        <taxon>Craniata</taxon>
        <taxon>Vertebrata</taxon>
        <taxon>Euteleostomi</taxon>
        <taxon>Amphibia</taxon>
        <taxon>Batrachia</taxon>
        <taxon>Anura</taxon>
        <taxon>Neobatrachia</taxon>
        <taxon>Hyloidea</taxon>
        <taxon>Eleutherodactylidae</taxon>
        <taxon>Eleutherodactylinae</taxon>
        <taxon>Eleutherodactylus</taxon>
        <taxon>Eleutherodactylus</taxon>
    </lineage>
</organism>
<protein>
    <submittedName>
        <fullName evidence="1">Uncharacterized protein</fullName>
    </submittedName>
</protein>
<evidence type="ECO:0000313" key="1">
    <source>
        <dbReference type="EMBL" id="KAG9490216.1"/>
    </source>
</evidence>
<proteinExistence type="predicted"/>